<proteinExistence type="predicted"/>
<feature type="region of interest" description="Disordered" evidence="1">
    <location>
        <begin position="332"/>
        <end position="386"/>
    </location>
</feature>
<evidence type="ECO:0000256" key="1">
    <source>
        <dbReference type="SAM" id="MobiDB-lite"/>
    </source>
</evidence>
<reference evidence="3" key="1">
    <citation type="submission" date="2024-02" db="UniProtKB">
        <authorList>
            <consortium name="WormBaseParasite"/>
        </authorList>
    </citation>
    <scope>IDENTIFICATION</scope>
</reference>
<organism evidence="2 3">
    <name type="scientific">Mesorhabditis belari</name>
    <dbReference type="NCBI Taxonomy" id="2138241"/>
    <lineage>
        <taxon>Eukaryota</taxon>
        <taxon>Metazoa</taxon>
        <taxon>Ecdysozoa</taxon>
        <taxon>Nematoda</taxon>
        <taxon>Chromadorea</taxon>
        <taxon>Rhabditida</taxon>
        <taxon>Rhabditina</taxon>
        <taxon>Rhabditomorpha</taxon>
        <taxon>Rhabditoidea</taxon>
        <taxon>Rhabditidae</taxon>
        <taxon>Mesorhabditinae</taxon>
        <taxon>Mesorhabditis</taxon>
    </lineage>
</organism>
<keyword evidence="2" id="KW-1185">Reference proteome</keyword>
<sequence length="386" mass="43814">MENDIQLDYEEEIDGADLVERDSTEASSSRAFTEDFEKEKNKSTNLTGDIPTHNDVSADEMVSLYEEMQARGGDFILRAVLVRGVDGMTAFDVEKIFAEFKPYRVEILKDMSALVYFTNRPAAALMMLRMCKRLRRVRGAKRVEEEGEVLESSEEEEEEGVLKEENGDDVEIIAKGPDHKPKQRSAQNVKIDVDVVQIPVGRWRVVTEHVADRRLLIIRFAKRDEIKSSKENRIDVGSDRKRKIDDNNGDPDSGWLGETTVRPGLNVFDERGKELEWDYEHDTRFFEGPEGPVNSAEDPEIKKWGADDAAPPKKIRGRGAARAHLLFLDKNADTMRADTESKTAKKGRERNAGSESRLSGDVPLDKGHKSTRWIRGQKITFDTENE</sequence>
<feature type="region of interest" description="Disordered" evidence="1">
    <location>
        <begin position="1"/>
        <end position="53"/>
    </location>
</feature>
<accession>A0AAF3FEN4</accession>
<evidence type="ECO:0000313" key="2">
    <source>
        <dbReference type="Proteomes" id="UP000887575"/>
    </source>
</evidence>
<dbReference type="AlphaFoldDB" id="A0AAF3FEN4"/>
<feature type="compositionally biased region" description="Acidic residues" evidence="1">
    <location>
        <begin position="145"/>
        <end position="159"/>
    </location>
</feature>
<feature type="region of interest" description="Disordered" evidence="1">
    <location>
        <begin position="145"/>
        <end position="164"/>
    </location>
</feature>
<feature type="compositionally biased region" description="Basic and acidic residues" evidence="1">
    <location>
        <begin position="231"/>
        <end position="246"/>
    </location>
</feature>
<evidence type="ECO:0000313" key="3">
    <source>
        <dbReference type="WBParaSite" id="MBELARI_LOCUS5085"/>
    </source>
</evidence>
<feature type="compositionally biased region" description="Basic and acidic residues" evidence="1">
    <location>
        <begin position="332"/>
        <end position="343"/>
    </location>
</feature>
<protein>
    <submittedName>
        <fullName evidence="3">Uncharacterized protein</fullName>
    </submittedName>
</protein>
<feature type="region of interest" description="Disordered" evidence="1">
    <location>
        <begin position="231"/>
        <end position="261"/>
    </location>
</feature>
<feature type="compositionally biased region" description="Acidic residues" evidence="1">
    <location>
        <begin position="1"/>
        <end position="17"/>
    </location>
</feature>
<feature type="compositionally biased region" description="Basic and acidic residues" evidence="1">
    <location>
        <begin position="32"/>
        <end position="42"/>
    </location>
</feature>
<name>A0AAF3FEN4_9BILA</name>
<dbReference type="Proteomes" id="UP000887575">
    <property type="component" value="Unassembled WGS sequence"/>
</dbReference>
<dbReference type="WBParaSite" id="MBELARI_LOCUS5085">
    <property type="protein sequence ID" value="MBELARI_LOCUS5085"/>
    <property type="gene ID" value="MBELARI_LOCUS5085"/>
</dbReference>
<feature type="region of interest" description="Disordered" evidence="1">
    <location>
        <begin position="284"/>
        <end position="314"/>
    </location>
</feature>